<organism evidence="2">
    <name type="scientific">uncultured Candidatus Melainabacteria bacterium</name>
    <dbReference type="NCBI Taxonomy" id="2682970"/>
    <lineage>
        <taxon>Bacteria</taxon>
        <taxon>Bacillati</taxon>
        <taxon>Candidatus Melainabacteria</taxon>
        <taxon>environmental samples</taxon>
    </lineage>
</organism>
<proteinExistence type="predicted"/>
<dbReference type="InterPro" id="IPR051200">
    <property type="entry name" value="Host-pathogen_enzymatic-act"/>
</dbReference>
<dbReference type="Gene3D" id="2.130.10.10">
    <property type="entry name" value="YVTN repeat-like/Quinoprotein amine dehydrogenase"/>
    <property type="match status" value="2"/>
</dbReference>
<gene>
    <name evidence="2" type="ORF">Melaina855_2460</name>
</gene>
<reference evidence="2" key="1">
    <citation type="journal article" date="2020" name="J. ISSAAS">
        <title>Lactobacilli and other gastrointestinal microbiota of Peromyscus leucopus, reservoir host for agents of Lyme disease and other zoonoses in North America.</title>
        <authorList>
            <person name="Milovic A."/>
            <person name="Bassam K."/>
            <person name="Shao H."/>
            <person name="Chatzistamou I."/>
            <person name="Tufts D.M."/>
            <person name="Diuk-Wasser M."/>
            <person name="Barbour A.G."/>
        </authorList>
    </citation>
    <scope>NUCLEOTIDE SEQUENCE</scope>
    <source>
        <strain evidence="2">LL20</strain>
    </source>
</reference>
<dbReference type="EMBL" id="MN577570">
    <property type="protein sequence ID" value="QGT49859.1"/>
    <property type="molecule type" value="Genomic_DNA"/>
</dbReference>
<dbReference type="SUPFAM" id="SSF50969">
    <property type="entry name" value="YVTN repeat-like/Quinoprotein amine dehydrogenase"/>
    <property type="match status" value="1"/>
</dbReference>
<dbReference type="InterPro" id="IPR011044">
    <property type="entry name" value="Quino_amine_DH_bsu"/>
</dbReference>
<protein>
    <submittedName>
        <fullName evidence="2">Uncharacterized protein</fullName>
    </submittedName>
</protein>
<accession>A0A650EJH7</accession>
<feature type="signal peptide" evidence="1">
    <location>
        <begin position="1"/>
        <end position="20"/>
    </location>
</feature>
<dbReference type="InterPro" id="IPR015943">
    <property type="entry name" value="WD40/YVTN_repeat-like_dom_sf"/>
</dbReference>
<evidence type="ECO:0000256" key="1">
    <source>
        <dbReference type="SAM" id="SignalP"/>
    </source>
</evidence>
<dbReference type="AlphaFoldDB" id="A0A650EJH7"/>
<keyword evidence="1" id="KW-0732">Signal</keyword>
<sequence length="471" mass="53357">MRKILAAISLCLLTCTSVFAVQVPKSVQDFVNKDFPETNFRFDGAIILPDKTMYLPVFPAKTNEAEELTIKSSYPLNTQMKQKPDMLILDNNFVLLKVLNTNGKKTVINLNDPPEELQSGLLPQDILLPKGLVIPETLKGIIGDIDVMVTQDTGLRINNKRYKGKKLTTPVEPLDGKSFYVSSGVNKNIQVIHTNTQTPEYSLAQEHIINDMKAYNNEFLFVTYFDYKTMNIISLMDEKIIKQVNFETVPEQIIIDNDKKIAYITSSSNSSIYIFSLETMTLKKQLKINGMCEKFTLSQDGTKMLYVDRNTNNLWSIELDNNYLLKNIGSFPNVSKIAYANGKIYTISRTKNRLAIIDYETLDLVSEFEVCEKPVDLYIKDNDLYILGAQDNLVEVLNTEEDVITDKLFLNTNAFATKITPIENSDLIMITNALSGLYSVIDTNLKEIVKTSPIDVRVRTIVITDKVKTIK</sequence>
<name>A0A650EJH7_9BACT</name>
<dbReference type="PANTHER" id="PTHR47197:SF3">
    <property type="entry name" value="DIHYDRO-HEME D1 DEHYDROGENASE"/>
    <property type="match status" value="1"/>
</dbReference>
<feature type="chain" id="PRO_5024907861" evidence="1">
    <location>
        <begin position="21"/>
        <end position="471"/>
    </location>
</feature>
<dbReference type="PANTHER" id="PTHR47197">
    <property type="entry name" value="PROTEIN NIRF"/>
    <property type="match status" value="1"/>
</dbReference>
<evidence type="ECO:0000313" key="2">
    <source>
        <dbReference type="EMBL" id="QGT49859.1"/>
    </source>
</evidence>